<name>A0A9P6MCW0_9FUNG</name>
<dbReference type="EMBL" id="JAAAID010004625">
    <property type="protein sequence ID" value="KAF9992558.1"/>
    <property type="molecule type" value="Genomic_DNA"/>
</dbReference>
<dbReference type="AlphaFoldDB" id="A0A9P6MCW0"/>
<reference evidence="2" key="1">
    <citation type="journal article" date="2020" name="Fungal Divers.">
        <title>Resolving the Mortierellaceae phylogeny through synthesis of multi-gene phylogenetics and phylogenomics.</title>
        <authorList>
            <person name="Vandepol N."/>
            <person name="Liber J."/>
            <person name="Desiro A."/>
            <person name="Na H."/>
            <person name="Kennedy M."/>
            <person name="Barry K."/>
            <person name="Grigoriev I.V."/>
            <person name="Miller A.N."/>
            <person name="O'Donnell K."/>
            <person name="Stajich J.E."/>
            <person name="Bonito G."/>
        </authorList>
    </citation>
    <scope>NUCLEOTIDE SEQUENCE</scope>
    <source>
        <strain evidence="2">NRRL 2769</strain>
    </source>
</reference>
<feature type="region of interest" description="Disordered" evidence="1">
    <location>
        <begin position="78"/>
        <end position="110"/>
    </location>
</feature>
<feature type="non-terminal residue" evidence="2">
    <location>
        <position position="110"/>
    </location>
</feature>
<dbReference type="Proteomes" id="UP000703661">
    <property type="component" value="Unassembled WGS sequence"/>
</dbReference>
<keyword evidence="3" id="KW-1185">Reference proteome</keyword>
<accession>A0A9P6MCW0</accession>
<proteinExistence type="predicted"/>
<gene>
    <name evidence="2" type="ORF">BGZ80_008506</name>
</gene>
<sequence length="110" mass="12065">MENSENIERIFGGTVRDDDLRDNEKADILNAGCGIIKESRLLAEIRNETLRLQTMAYFMLISSTLVMNDQAISVLNAADKTPQYTPSPKSPCSSSSRSSSSRSSSSRNSS</sequence>
<evidence type="ECO:0000313" key="3">
    <source>
        <dbReference type="Proteomes" id="UP000703661"/>
    </source>
</evidence>
<feature type="compositionally biased region" description="Low complexity" evidence="1">
    <location>
        <begin position="86"/>
        <end position="110"/>
    </location>
</feature>
<evidence type="ECO:0000313" key="2">
    <source>
        <dbReference type="EMBL" id="KAF9992558.1"/>
    </source>
</evidence>
<comment type="caution">
    <text evidence="2">The sequence shown here is derived from an EMBL/GenBank/DDBJ whole genome shotgun (WGS) entry which is preliminary data.</text>
</comment>
<protein>
    <submittedName>
        <fullName evidence="2">Uncharacterized protein</fullName>
    </submittedName>
</protein>
<organism evidence="2 3">
    <name type="scientific">Entomortierella chlamydospora</name>
    <dbReference type="NCBI Taxonomy" id="101097"/>
    <lineage>
        <taxon>Eukaryota</taxon>
        <taxon>Fungi</taxon>
        <taxon>Fungi incertae sedis</taxon>
        <taxon>Mucoromycota</taxon>
        <taxon>Mortierellomycotina</taxon>
        <taxon>Mortierellomycetes</taxon>
        <taxon>Mortierellales</taxon>
        <taxon>Mortierellaceae</taxon>
        <taxon>Entomortierella</taxon>
    </lineage>
</organism>
<evidence type="ECO:0000256" key="1">
    <source>
        <dbReference type="SAM" id="MobiDB-lite"/>
    </source>
</evidence>